<dbReference type="EMBL" id="JAVRRA010009813">
    <property type="protein sequence ID" value="KAK5244809.1"/>
    <property type="molecule type" value="Genomic_DNA"/>
</dbReference>
<evidence type="ECO:0000256" key="1">
    <source>
        <dbReference type="SAM" id="MobiDB-lite"/>
    </source>
</evidence>
<protein>
    <submittedName>
        <fullName evidence="2">Uncharacterized protein</fullName>
    </submittedName>
</protein>
<comment type="caution">
    <text evidence="2">The sequence shown here is derived from an EMBL/GenBank/DDBJ whole genome shotgun (WGS) entry which is preliminary data.</text>
</comment>
<feature type="non-terminal residue" evidence="2">
    <location>
        <position position="1"/>
    </location>
</feature>
<dbReference type="Proteomes" id="UP001357485">
    <property type="component" value="Unassembled WGS sequence"/>
</dbReference>
<evidence type="ECO:0000313" key="2">
    <source>
        <dbReference type="EMBL" id="KAK5244809.1"/>
    </source>
</evidence>
<keyword evidence="3" id="KW-1185">Reference proteome</keyword>
<feature type="region of interest" description="Disordered" evidence="1">
    <location>
        <begin position="1"/>
        <end position="227"/>
    </location>
</feature>
<name>A0ABR0LX33_9PEZI</name>
<organism evidence="2 3">
    <name type="scientific">Cryomyces antarcticus</name>
    <dbReference type="NCBI Taxonomy" id="329879"/>
    <lineage>
        <taxon>Eukaryota</taxon>
        <taxon>Fungi</taxon>
        <taxon>Dikarya</taxon>
        <taxon>Ascomycota</taxon>
        <taxon>Pezizomycotina</taxon>
        <taxon>Dothideomycetes</taxon>
        <taxon>Dothideomycetes incertae sedis</taxon>
        <taxon>Cryomyces</taxon>
    </lineage>
</organism>
<feature type="non-terminal residue" evidence="2">
    <location>
        <position position="227"/>
    </location>
</feature>
<sequence>SKSVHSTRPSSMDSVRPEDGFDAWDTSSVDPRVRDTVMQSGPSRGTALETIPGSRPASPARALDGPFPVRSKSPNLIAPPLPPFYGFSRPSSQRSSRRPSTADESHIHPLFRTDSPTPPPTATPGTIVTASPFGGQVLTSPIRPGFGRVGPSFGSRPTTPVALVHSPSFSRPGSPDPVPQLPNFGASTAKSPSPPDSDVAPPETLPIPGAFPDPSSTSGGEVDEKTK</sequence>
<proteinExistence type="predicted"/>
<accession>A0ABR0LX33</accession>
<reference evidence="2 3" key="1">
    <citation type="submission" date="2023-08" db="EMBL/GenBank/DDBJ databases">
        <title>Black Yeasts Isolated from many extreme environments.</title>
        <authorList>
            <person name="Coleine C."/>
            <person name="Stajich J.E."/>
            <person name="Selbmann L."/>
        </authorList>
    </citation>
    <scope>NUCLEOTIDE SEQUENCE [LARGE SCALE GENOMIC DNA]</scope>
    <source>
        <strain evidence="2 3">CCFEE 536</strain>
    </source>
</reference>
<feature type="compositionally biased region" description="Polar residues" evidence="1">
    <location>
        <begin position="1"/>
        <end position="13"/>
    </location>
</feature>
<evidence type="ECO:0000313" key="3">
    <source>
        <dbReference type="Proteomes" id="UP001357485"/>
    </source>
</evidence>
<gene>
    <name evidence="2" type="ORF">LTR16_007485</name>
</gene>